<feature type="domain" description="3-hydroxyisobutyrate dehydrogenase-like NAD-binding" evidence="2">
    <location>
        <begin position="174"/>
        <end position="294"/>
    </location>
</feature>
<feature type="domain" description="3-hydroxyisobutyrate dehydrogenase-like NAD-binding" evidence="2">
    <location>
        <begin position="318"/>
        <end position="415"/>
    </location>
</feature>
<dbReference type="PANTHER" id="PTHR43060:SF17">
    <property type="entry name" value="L-THREONATE DEHYDROGENASE"/>
    <property type="match status" value="1"/>
</dbReference>
<dbReference type="GO" id="GO:0050661">
    <property type="term" value="F:NADP binding"/>
    <property type="evidence" value="ECO:0007669"/>
    <property type="project" value="InterPro"/>
</dbReference>
<dbReference type="AlphaFoldDB" id="A0A6A6ZFP0"/>
<keyword evidence="4" id="KW-1185">Reference proteome</keyword>
<protein>
    <recommendedName>
        <fullName evidence="5">Oxidoreductase-like protein</fullName>
    </recommendedName>
</protein>
<evidence type="ECO:0000313" key="3">
    <source>
        <dbReference type="EMBL" id="KAF2819932.1"/>
    </source>
</evidence>
<dbReference type="Gene3D" id="1.10.1040.10">
    <property type="entry name" value="N-(1-d-carboxylethyl)-l-norvaline Dehydrogenase, domain 2"/>
    <property type="match status" value="2"/>
</dbReference>
<dbReference type="SUPFAM" id="SSF51735">
    <property type="entry name" value="NAD(P)-binding Rossmann-fold domains"/>
    <property type="match status" value="1"/>
</dbReference>
<dbReference type="InterPro" id="IPR036291">
    <property type="entry name" value="NAD(P)-bd_dom_sf"/>
</dbReference>
<proteinExistence type="predicted"/>
<name>A0A6A6ZFP0_9PLEO</name>
<dbReference type="InterPro" id="IPR013328">
    <property type="entry name" value="6PGD_dom2"/>
</dbReference>
<dbReference type="InterPro" id="IPR029154">
    <property type="entry name" value="HIBADH-like_NADP-bd"/>
</dbReference>
<reference evidence="3" key="1">
    <citation type="journal article" date="2020" name="Stud. Mycol.">
        <title>101 Dothideomycetes genomes: a test case for predicting lifestyles and emergence of pathogens.</title>
        <authorList>
            <person name="Haridas S."/>
            <person name="Albert R."/>
            <person name="Binder M."/>
            <person name="Bloem J."/>
            <person name="Labutti K."/>
            <person name="Salamov A."/>
            <person name="Andreopoulos B."/>
            <person name="Baker S."/>
            <person name="Barry K."/>
            <person name="Bills G."/>
            <person name="Bluhm B."/>
            <person name="Cannon C."/>
            <person name="Castanera R."/>
            <person name="Culley D."/>
            <person name="Daum C."/>
            <person name="Ezra D."/>
            <person name="Gonzalez J."/>
            <person name="Henrissat B."/>
            <person name="Kuo A."/>
            <person name="Liang C."/>
            <person name="Lipzen A."/>
            <person name="Lutzoni F."/>
            <person name="Magnuson J."/>
            <person name="Mondo S."/>
            <person name="Nolan M."/>
            <person name="Ohm R."/>
            <person name="Pangilinan J."/>
            <person name="Park H.-J."/>
            <person name="Ramirez L."/>
            <person name="Alfaro M."/>
            <person name="Sun H."/>
            <person name="Tritt A."/>
            <person name="Yoshinaga Y."/>
            <person name="Zwiers L.-H."/>
            <person name="Turgeon B."/>
            <person name="Goodwin S."/>
            <person name="Spatafora J."/>
            <person name="Crous P."/>
            <person name="Grigoriev I."/>
        </authorList>
    </citation>
    <scope>NUCLEOTIDE SEQUENCE</scope>
    <source>
        <strain evidence="3">CBS 113818</strain>
    </source>
</reference>
<evidence type="ECO:0000259" key="2">
    <source>
        <dbReference type="Pfam" id="PF14833"/>
    </source>
</evidence>
<dbReference type="PANTHER" id="PTHR43060">
    <property type="entry name" value="3-HYDROXYISOBUTYRATE DEHYDROGENASE-LIKE 1, MITOCHONDRIAL-RELATED"/>
    <property type="match status" value="1"/>
</dbReference>
<dbReference type="GO" id="GO:0051287">
    <property type="term" value="F:NAD binding"/>
    <property type="evidence" value="ECO:0007669"/>
    <property type="project" value="InterPro"/>
</dbReference>
<dbReference type="Pfam" id="PF03446">
    <property type="entry name" value="NAD_binding_2"/>
    <property type="match status" value="1"/>
</dbReference>
<gene>
    <name evidence="3" type="ORF">CC86DRAFT_374653</name>
</gene>
<dbReference type="InterPro" id="IPR008927">
    <property type="entry name" value="6-PGluconate_DH-like_C_sf"/>
</dbReference>
<dbReference type="SUPFAM" id="SSF48179">
    <property type="entry name" value="6-phosphogluconate dehydrogenase C-terminal domain-like"/>
    <property type="match status" value="2"/>
</dbReference>
<dbReference type="Proteomes" id="UP000799424">
    <property type="component" value="Unassembled WGS sequence"/>
</dbReference>
<dbReference type="Gene3D" id="3.40.50.720">
    <property type="entry name" value="NAD(P)-binding Rossmann-like Domain"/>
    <property type="match status" value="1"/>
</dbReference>
<feature type="domain" description="6-phosphogluconate dehydrogenase NADP-binding" evidence="1">
    <location>
        <begin position="7"/>
        <end position="162"/>
    </location>
</feature>
<evidence type="ECO:0000313" key="4">
    <source>
        <dbReference type="Proteomes" id="UP000799424"/>
    </source>
</evidence>
<dbReference type="OrthoDB" id="48988at2759"/>
<dbReference type="EMBL" id="MU006242">
    <property type="protein sequence ID" value="KAF2819932.1"/>
    <property type="molecule type" value="Genomic_DNA"/>
</dbReference>
<accession>A0A6A6ZFP0</accession>
<evidence type="ECO:0008006" key="5">
    <source>
        <dbReference type="Google" id="ProtNLM"/>
    </source>
</evidence>
<organism evidence="3 4">
    <name type="scientific">Ophiobolus disseminans</name>
    <dbReference type="NCBI Taxonomy" id="1469910"/>
    <lineage>
        <taxon>Eukaryota</taxon>
        <taxon>Fungi</taxon>
        <taxon>Dikarya</taxon>
        <taxon>Ascomycota</taxon>
        <taxon>Pezizomycotina</taxon>
        <taxon>Dothideomycetes</taxon>
        <taxon>Pleosporomycetidae</taxon>
        <taxon>Pleosporales</taxon>
        <taxon>Pleosporineae</taxon>
        <taxon>Phaeosphaeriaceae</taxon>
        <taxon>Ophiobolus</taxon>
    </lineage>
</organism>
<evidence type="ECO:0000259" key="1">
    <source>
        <dbReference type="Pfam" id="PF03446"/>
    </source>
</evidence>
<dbReference type="InterPro" id="IPR006115">
    <property type="entry name" value="6PGDH_NADP-bd"/>
</dbReference>
<dbReference type="Pfam" id="PF14833">
    <property type="entry name" value="NAD_binding_11"/>
    <property type="match status" value="2"/>
</dbReference>
<sequence length="438" mass="45770">MSTKPAIGFCGLGAMGMGMATHLVKQGYPVTGFDVWPPSLEKFAAAGGMPSSSLADSAKDKAFYIVMVASAPQAQPALFGDDGIVKALPKDATLILCSTVASDYVKSVEQELKDVGRSDLFFIDAPVSGGAGRAADGTLSIMAGASSAAFEKGQWLLEEMSAPKKLFVVDGGIGAGSNMKMVHQVLAAIQILALSEAYGFAVRLGLNGKDVFDAVVPSQGWSWMFENRSQRTLKEDYFPGASAVTIILKDTGIITYMSRRANFPSKLCSIAEQVYFSALDRGWGANDDAGIVRLWTAEPVSSITSSLSAEQKESALELVIDLLTGIHLVSAAEAISLAHHVGIPLPQLYELACDAAGGSTMFKQAGAKLIEILEGKDAGKGSVLGGYAEKLKIVVDKAQEIKCPLYLGSAALNALLATGPSLSLGALLDGYSVKQGSV</sequence>